<keyword evidence="2" id="KW-1185">Reference proteome</keyword>
<proteinExistence type="predicted"/>
<dbReference type="Proteomes" id="UP000032024">
    <property type="component" value="Chromosome"/>
</dbReference>
<protein>
    <submittedName>
        <fullName evidence="1">Uncharacterized protein</fullName>
    </submittedName>
</protein>
<dbReference type="AlphaFoldDB" id="A0AAN0W9Z9"/>
<reference evidence="2" key="1">
    <citation type="submission" date="2015-01" db="EMBL/GenBank/DDBJ databases">
        <title>Comparative genome analysis of Bacillus coagulans HM-08, Clostridium butyricum HM-68, Bacillus subtilis HM-66 and Bacillus paralicheniformis BL-09.</title>
        <authorList>
            <person name="Zhang H."/>
        </authorList>
    </citation>
    <scope>NUCLEOTIDE SEQUENCE [LARGE SCALE GENOMIC DNA]</scope>
    <source>
        <strain evidence="2">HM-08</strain>
    </source>
</reference>
<accession>A0AAN0W9Z9</accession>
<organism evidence="1 2">
    <name type="scientific">Heyndrickxia coagulans</name>
    <name type="common">Weizmannia coagulans</name>
    <dbReference type="NCBI Taxonomy" id="1398"/>
    <lineage>
        <taxon>Bacteria</taxon>
        <taxon>Bacillati</taxon>
        <taxon>Bacillota</taxon>
        <taxon>Bacilli</taxon>
        <taxon>Bacillales</taxon>
        <taxon>Bacillaceae</taxon>
        <taxon>Heyndrickxia</taxon>
    </lineage>
</organism>
<name>A0AAN0W9Z9_HEYCO</name>
<dbReference type="EMBL" id="CP010525">
    <property type="protein sequence ID" value="AJO21165.1"/>
    <property type="molecule type" value="Genomic_DNA"/>
</dbReference>
<gene>
    <name evidence="1" type="ORF">SB48_HM08orf00567</name>
</gene>
<evidence type="ECO:0000313" key="1">
    <source>
        <dbReference type="EMBL" id="AJO21165.1"/>
    </source>
</evidence>
<evidence type="ECO:0000313" key="2">
    <source>
        <dbReference type="Proteomes" id="UP000032024"/>
    </source>
</evidence>
<sequence length="37" mass="4316">MAYVADLICVLEKHKRMLRNDLSLAGVPKDIWFALRE</sequence>